<dbReference type="InterPro" id="IPR010982">
    <property type="entry name" value="Lambda_DNA-bd_dom_sf"/>
</dbReference>
<proteinExistence type="predicted"/>
<keyword evidence="3" id="KW-1185">Reference proteome</keyword>
<dbReference type="SUPFAM" id="SSF47413">
    <property type="entry name" value="lambda repressor-like DNA-binding domains"/>
    <property type="match status" value="1"/>
</dbReference>
<dbReference type="EMBL" id="CP045915">
    <property type="protein sequence ID" value="QGH36214.1"/>
    <property type="molecule type" value="Genomic_DNA"/>
</dbReference>
<dbReference type="CDD" id="cd00093">
    <property type="entry name" value="HTH_XRE"/>
    <property type="match status" value="1"/>
</dbReference>
<organism evidence="2 3">
    <name type="scientific">Gracilibacillus salitolerans</name>
    <dbReference type="NCBI Taxonomy" id="2663022"/>
    <lineage>
        <taxon>Bacteria</taxon>
        <taxon>Bacillati</taxon>
        <taxon>Bacillota</taxon>
        <taxon>Bacilli</taxon>
        <taxon>Bacillales</taxon>
        <taxon>Bacillaceae</taxon>
        <taxon>Gracilibacillus</taxon>
    </lineage>
</organism>
<name>A0A5Q2TMN6_9BACI</name>
<feature type="domain" description="HTH cro/C1-type" evidence="1">
    <location>
        <begin position="22"/>
        <end position="82"/>
    </location>
</feature>
<sequence>MMRGRAVAQQDHIDGVLLGYCIRQFRENLKAKDPKWTQEYVGRKAEIDERHYGKIERGKYPQTSFITIGKIAKALNCSLDNLFENYEKELIAYKRRTGEVDEE</sequence>
<evidence type="ECO:0000313" key="2">
    <source>
        <dbReference type="EMBL" id="QGH36214.1"/>
    </source>
</evidence>
<protein>
    <submittedName>
        <fullName evidence="2">Helix-turn-helix domain-containing protein</fullName>
    </submittedName>
</protein>
<dbReference type="Pfam" id="PF01381">
    <property type="entry name" value="HTH_3"/>
    <property type="match status" value="1"/>
</dbReference>
<evidence type="ECO:0000313" key="3">
    <source>
        <dbReference type="Proteomes" id="UP000339690"/>
    </source>
</evidence>
<gene>
    <name evidence="2" type="ORF">GI584_20150</name>
</gene>
<dbReference type="GO" id="GO:0003677">
    <property type="term" value="F:DNA binding"/>
    <property type="evidence" value="ECO:0007669"/>
    <property type="project" value="InterPro"/>
</dbReference>
<dbReference type="InterPro" id="IPR001387">
    <property type="entry name" value="Cro/C1-type_HTH"/>
</dbReference>
<dbReference type="SMART" id="SM00530">
    <property type="entry name" value="HTH_XRE"/>
    <property type="match status" value="1"/>
</dbReference>
<dbReference type="KEGG" id="grc:GI584_20150"/>
<dbReference type="Gene3D" id="1.10.260.40">
    <property type="entry name" value="lambda repressor-like DNA-binding domains"/>
    <property type="match status" value="1"/>
</dbReference>
<dbReference type="Proteomes" id="UP000339690">
    <property type="component" value="Chromosome"/>
</dbReference>
<evidence type="ECO:0000259" key="1">
    <source>
        <dbReference type="PROSITE" id="PS50943"/>
    </source>
</evidence>
<dbReference type="AlphaFoldDB" id="A0A5Q2TMN6"/>
<reference evidence="2 3" key="1">
    <citation type="submission" date="2019-11" db="EMBL/GenBank/DDBJ databases">
        <title>Gracilibacillus salitolerans sp. nov., a moderate halophile isolated from a saline soil in northwest China.</title>
        <authorList>
            <person name="Gan L."/>
        </authorList>
    </citation>
    <scope>NUCLEOTIDE SEQUENCE [LARGE SCALE GENOMIC DNA]</scope>
    <source>
        <strain evidence="2 3">SCU50</strain>
    </source>
</reference>
<dbReference type="PROSITE" id="PS50943">
    <property type="entry name" value="HTH_CROC1"/>
    <property type="match status" value="1"/>
</dbReference>
<accession>A0A5Q2TMN6</accession>